<dbReference type="EMBL" id="CACVKT020003475">
    <property type="protein sequence ID" value="CAC5384029.1"/>
    <property type="molecule type" value="Genomic_DNA"/>
</dbReference>
<evidence type="ECO:0000313" key="8">
    <source>
        <dbReference type="Proteomes" id="UP000507470"/>
    </source>
</evidence>
<dbReference type="OrthoDB" id="9985637at2759"/>
<proteinExistence type="predicted"/>
<sequence>MDQKTVHIHEGLQIHQKTQNLSCVSNTKESVTMEETGLPIMHPWKEDAVHNQDRLQPHLEHVEPQKLSVNYNHDNTNECCIKEEPGLTTIHPLEQNAEAIPEASKIQAQLCDYNFSTKHSLERHNAEKHSELAKQSFVCEICHESFLHKTNLVRHIATHKQTNSFSCLTCSKTFDREFDLWAHFKLCKKDAFQESENQVNVTVDKTGDIGDQYYKKLV</sequence>
<evidence type="ECO:0000256" key="2">
    <source>
        <dbReference type="ARBA" id="ARBA00022737"/>
    </source>
</evidence>
<accession>A0A6J8BMU5</accession>
<evidence type="ECO:0000256" key="1">
    <source>
        <dbReference type="ARBA" id="ARBA00022723"/>
    </source>
</evidence>
<keyword evidence="1" id="KW-0479">Metal-binding</keyword>
<evidence type="ECO:0000256" key="3">
    <source>
        <dbReference type="ARBA" id="ARBA00022771"/>
    </source>
</evidence>
<dbReference type="PANTHER" id="PTHR24403:SF67">
    <property type="entry name" value="FI01116P-RELATED"/>
    <property type="match status" value="1"/>
</dbReference>
<feature type="domain" description="C2H2-type" evidence="6">
    <location>
        <begin position="137"/>
        <end position="164"/>
    </location>
</feature>
<dbReference type="PANTHER" id="PTHR24403">
    <property type="entry name" value="ZINC FINGER PROTEIN"/>
    <property type="match status" value="1"/>
</dbReference>
<dbReference type="Proteomes" id="UP000507470">
    <property type="component" value="Unassembled WGS sequence"/>
</dbReference>
<dbReference type="InterPro" id="IPR013087">
    <property type="entry name" value="Znf_C2H2_type"/>
</dbReference>
<keyword evidence="8" id="KW-1185">Reference proteome</keyword>
<dbReference type="GO" id="GO:0005634">
    <property type="term" value="C:nucleus"/>
    <property type="evidence" value="ECO:0007669"/>
    <property type="project" value="TreeGrafter"/>
</dbReference>
<dbReference type="AlphaFoldDB" id="A0A6J8BMU5"/>
<protein>
    <recommendedName>
        <fullName evidence="6">C2H2-type domain-containing protein</fullName>
    </recommendedName>
</protein>
<evidence type="ECO:0000259" key="6">
    <source>
        <dbReference type="PROSITE" id="PS50157"/>
    </source>
</evidence>
<keyword evidence="3 5" id="KW-0863">Zinc-finger</keyword>
<dbReference type="Gene3D" id="3.30.160.60">
    <property type="entry name" value="Classic Zinc Finger"/>
    <property type="match status" value="1"/>
</dbReference>
<dbReference type="InterPro" id="IPR036236">
    <property type="entry name" value="Znf_C2H2_sf"/>
</dbReference>
<evidence type="ECO:0000256" key="4">
    <source>
        <dbReference type="ARBA" id="ARBA00022833"/>
    </source>
</evidence>
<organism evidence="7 8">
    <name type="scientific">Mytilus coruscus</name>
    <name type="common">Sea mussel</name>
    <dbReference type="NCBI Taxonomy" id="42192"/>
    <lineage>
        <taxon>Eukaryota</taxon>
        <taxon>Metazoa</taxon>
        <taxon>Spiralia</taxon>
        <taxon>Lophotrochozoa</taxon>
        <taxon>Mollusca</taxon>
        <taxon>Bivalvia</taxon>
        <taxon>Autobranchia</taxon>
        <taxon>Pteriomorphia</taxon>
        <taxon>Mytilida</taxon>
        <taxon>Mytiloidea</taxon>
        <taxon>Mytilidae</taxon>
        <taxon>Mytilinae</taxon>
        <taxon>Mytilus</taxon>
    </lineage>
</organism>
<dbReference type="SUPFAM" id="SSF57667">
    <property type="entry name" value="beta-beta-alpha zinc fingers"/>
    <property type="match status" value="1"/>
</dbReference>
<reference evidence="7 8" key="1">
    <citation type="submission" date="2020-06" db="EMBL/GenBank/DDBJ databases">
        <authorList>
            <person name="Li R."/>
            <person name="Bekaert M."/>
        </authorList>
    </citation>
    <scope>NUCLEOTIDE SEQUENCE [LARGE SCALE GENOMIC DNA]</scope>
    <source>
        <strain evidence="8">wild</strain>
    </source>
</reference>
<dbReference type="InterPro" id="IPR050688">
    <property type="entry name" value="Zinc_finger/UBP_domain"/>
</dbReference>
<dbReference type="PROSITE" id="PS00028">
    <property type="entry name" value="ZINC_FINGER_C2H2_1"/>
    <property type="match status" value="1"/>
</dbReference>
<keyword evidence="4" id="KW-0862">Zinc</keyword>
<dbReference type="SMART" id="SM00355">
    <property type="entry name" value="ZnF_C2H2"/>
    <property type="match status" value="3"/>
</dbReference>
<gene>
    <name evidence="7" type="ORF">MCOR_19715</name>
</gene>
<dbReference type="PROSITE" id="PS50157">
    <property type="entry name" value="ZINC_FINGER_C2H2_2"/>
    <property type="match status" value="1"/>
</dbReference>
<dbReference type="GO" id="GO:0045944">
    <property type="term" value="P:positive regulation of transcription by RNA polymerase II"/>
    <property type="evidence" value="ECO:0007669"/>
    <property type="project" value="TreeGrafter"/>
</dbReference>
<name>A0A6J8BMU5_MYTCO</name>
<evidence type="ECO:0000256" key="5">
    <source>
        <dbReference type="PROSITE-ProRule" id="PRU00042"/>
    </source>
</evidence>
<keyword evidence="2" id="KW-0677">Repeat</keyword>
<dbReference type="Pfam" id="PF00096">
    <property type="entry name" value="zf-C2H2"/>
    <property type="match status" value="1"/>
</dbReference>
<dbReference type="GO" id="GO:0008270">
    <property type="term" value="F:zinc ion binding"/>
    <property type="evidence" value="ECO:0007669"/>
    <property type="project" value="UniProtKB-KW"/>
</dbReference>
<evidence type="ECO:0000313" key="7">
    <source>
        <dbReference type="EMBL" id="CAC5384029.1"/>
    </source>
</evidence>